<evidence type="ECO:0000256" key="2">
    <source>
        <dbReference type="ARBA" id="ARBA00022898"/>
    </source>
</evidence>
<protein>
    <submittedName>
        <fullName evidence="5">Pyridoxal-phosphate dependent enzyme</fullName>
    </submittedName>
</protein>
<comment type="caution">
    <text evidence="5">The sequence shown here is derived from an EMBL/GenBank/DDBJ whole genome shotgun (WGS) entry which is preliminary data.</text>
</comment>
<accession>A0ABQ5P0U4</accession>
<sequence length="407" mass="43167">MAAAPLTTTTTPTTAARHVPVHEHITDALKDPAFVRLSDTVVLARFETMKVYAALGAVRSLLESGRIVPGQTLVDSSSGIYALALAMACHRYGLRCHIVASTTVDATMRAQLEVLGATVDQMPPSRSLRLDQERRVRHVRDLLRRRPDCHWMRQYHDGVHYAGYREFAELAGAALPTGPLTVVGSVGTGSSTGGLTEALRAAGRPVRLVGVQPFGSVTFGSEGFSDPDAIIAGIGSSIPFGNVRHELYDTLHWLDFRHAMAGAVELLRGHAVFAGLSTGAAHLVARWEAERDTTGATHLVLGADTGHRYTERVFARHEEAQDPRGLRPRRITALADLAPPWSVLEWAGRAAPPGARTGPEAEPPLPLSSDPSADAPVSAVPVPAATATAATTTDDSGQAALPAGSPR</sequence>
<evidence type="ECO:0000313" key="5">
    <source>
        <dbReference type="EMBL" id="GLF95841.1"/>
    </source>
</evidence>
<dbReference type="InterPro" id="IPR050214">
    <property type="entry name" value="Cys_Synth/Cystath_Beta-Synth"/>
</dbReference>
<gene>
    <name evidence="5" type="ORF">SYYSPA8_16110</name>
</gene>
<dbReference type="Gene3D" id="3.40.50.1100">
    <property type="match status" value="2"/>
</dbReference>
<feature type="compositionally biased region" description="Low complexity" evidence="3">
    <location>
        <begin position="367"/>
        <end position="396"/>
    </location>
</feature>
<proteinExistence type="predicted"/>
<dbReference type="Pfam" id="PF00291">
    <property type="entry name" value="PALP"/>
    <property type="match status" value="1"/>
</dbReference>
<dbReference type="InterPro" id="IPR036052">
    <property type="entry name" value="TrpB-like_PALP_sf"/>
</dbReference>
<dbReference type="SUPFAM" id="SSF53686">
    <property type="entry name" value="Tryptophan synthase beta subunit-like PLP-dependent enzymes"/>
    <property type="match status" value="1"/>
</dbReference>
<dbReference type="PANTHER" id="PTHR10314">
    <property type="entry name" value="CYSTATHIONINE BETA-SYNTHASE"/>
    <property type="match status" value="1"/>
</dbReference>
<name>A0ABQ5P0U4_9ACTN</name>
<evidence type="ECO:0000259" key="4">
    <source>
        <dbReference type="Pfam" id="PF00291"/>
    </source>
</evidence>
<comment type="cofactor">
    <cofactor evidence="1">
        <name>pyridoxal 5'-phosphate</name>
        <dbReference type="ChEBI" id="CHEBI:597326"/>
    </cofactor>
</comment>
<keyword evidence="6" id="KW-1185">Reference proteome</keyword>
<dbReference type="InterPro" id="IPR001926">
    <property type="entry name" value="TrpB-like_PALP"/>
</dbReference>
<dbReference type="RefSeq" id="WP_323447892.1">
    <property type="nucleotide sequence ID" value="NZ_BSBI01000006.1"/>
</dbReference>
<feature type="region of interest" description="Disordered" evidence="3">
    <location>
        <begin position="349"/>
        <end position="407"/>
    </location>
</feature>
<evidence type="ECO:0000256" key="1">
    <source>
        <dbReference type="ARBA" id="ARBA00001933"/>
    </source>
</evidence>
<evidence type="ECO:0000313" key="6">
    <source>
        <dbReference type="Proteomes" id="UP001291653"/>
    </source>
</evidence>
<dbReference type="EMBL" id="BSBI01000006">
    <property type="protein sequence ID" value="GLF95841.1"/>
    <property type="molecule type" value="Genomic_DNA"/>
</dbReference>
<organism evidence="5 6">
    <name type="scientific">Streptomyces yaizuensis</name>
    <dbReference type="NCBI Taxonomy" id="2989713"/>
    <lineage>
        <taxon>Bacteria</taxon>
        <taxon>Bacillati</taxon>
        <taxon>Actinomycetota</taxon>
        <taxon>Actinomycetes</taxon>
        <taxon>Kitasatosporales</taxon>
        <taxon>Streptomycetaceae</taxon>
        <taxon>Streptomyces</taxon>
    </lineage>
</organism>
<feature type="domain" description="Tryptophan synthase beta chain-like PALP" evidence="4">
    <location>
        <begin position="49"/>
        <end position="288"/>
    </location>
</feature>
<keyword evidence="2" id="KW-0663">Pyridoxal phosphate</keyword>
<dbReference type="Proteomes" id="UP001291653">
    <property type="component" value="Unassembled WGS sequence"/>
</dbReference>
<feature type="compositionally biased region" description="Low complexity" evidence="3">
    <location>
        <begin position="349"/>
        <end position="360"/>
    </location>
</feature>
<evidence type="ECO:0000256" key="3">
    <source>
        <dbReference type="SAM" id="MobiDB-lite"/>
    </source>
</evidence>
<reference evidence="5 6" key="1">
    <citation type="submission" date="2022-10" db="EMBL/GenBank/DDBJ databases">
        <title>Draft genome sequence of Streptomyces sp. YSPA8.</title>
        <authorList>
            <person name="Moriuchi R."/>
            <person name="Dohra H."/>
            <person name="Yamamura H."/>
            <person name="Kodani S."/>
        </authorList>
    </citation>
    <scope>NUCLEOTIDE SEQUENCE [LARGE SCALE GENOMIC DNA]</scope>
    <source>
        <strain evidence="5 6">YSPA8</strain>
    </source>
</reference>